<dbReference type="AlphaFoldDB" id="A0AAW9Q6L6"/>
<evidence type="ECO:0000313" key="6">
    <source>
        <dbReference type="Proteomes" id="UP001333818"/>
    </source>
</evidence>
<dbReference type="SUPFAM" id="SSF53756">
    <property type="entry name" value="UDP-Glycosyltransferase/glycogen phosphorylase"/>
    <property type="match status" value="1"/>
</dbReference>
<keyword evidence="1 5" id="KW-0328">Glycosyltransferase</keyword>
<dbReference type="Pfam" id="PF00534">
    <property type="entry name" value="Glycos_transf_1"/>
    <property type="match status" value="1"/>
</dbReference>
<comment type="caution">
    <text evidence="5">The sequence shown here is derived from an EMBL/GenBank/DDBJ whole genome shotgun (WGS) entry which is preliminary data.</text>
</comment>
<keyword evidence="2 5" id="KW-0808">Transferase</keyword>
<dbReference type="Pfam" id="PF13579">
    <property type="entry name" value="Glyco_trans_4_4"/>
    <property type="match status" value="1"/>
</dbReference>
<feature type="domain" description="Glycosyltransferase subfamily 4-like N-terminal" evidence="4">
    <location>
        <begin position="49"/>
        <end position="220"/>
    </location>
</feature>
<reference evidence="5" key="1">
    <citation type="submission" date="2024-01" db="EMBL/GenBank/DDBJ databases">
        <title>Bank of Algae and Cyanobacteria of the Azores (BACA) strain genomes.</title>
        <authorList>
            <person name="Luz R."/>
            <person name="Cordeiro R."/>
            <person name="Fonseca A."/>
            <person name="Goncalves V."/>
        </authorList>
    </citation>
    <scope>NUCLEOTIDE SEQUENCE</scope>
    <source>
        <strain evidence="5">BACA0141</strain>
    </source>
</reference>
<dbReference type="InterPro" id="IPR028098">
    <property type="entry name" value="Glyco_trans_4-like_N"/>
</dbReference>
<dbReference type="Gene3D" id="3.40.50.2000">
    <property type="entry name" value="Glycogen Phosphorylase B"/>
    <property type="match status" value="2"/>
</dbReference>
<dbReference type="EC" id="2.4.-.-" evidence="5"/>
<dbReference type="PANTHER" id="PTHR12526">
    <property type="entry name" value="GLYCOSYLTRANSFERASE"/>
    <property type="match status" value="1"/>
</dbReference>
<dbReference type="PANTHER" id="PTHR12526:SF510">
    <property type="entry name" value="D-INOSITOL 3-PHOSPHATE GLYCOSYLTRANSFERASE"/>
    <property type="match status" value="1"/>
</dbReference>
<organism evidence="5 6">
    <name type="scientific">Tumidithrix elongata BACA0141</name>
    <dbReference type="NCBI Taxonomy" id="2716417"/>
    <lineage>
        <taxon>Bacteria</taxon>
        <taxon>Bacillati</taxon>
        <taxon>Cyanobacteriota</taxon>
        <taxon>Cyanophyceae</taxon>
        <taxon>Pseudanabaenales</taxon>
        <taxon>Pseudanabaenaceae</taxon>
        <taxon>Tumidithrix</taxon>
        <taxon>Tumidithrix elongata</taxon>
    </lineage>
</organism>
<evidence type="ECO:0000259" key="4">
    <source>
        <dbReference type="Pfam" id="PF13579"/>
    </source>
</evidence>
<evidence type="ECO:0000256" key="1">
    <source>
        <dbReference type="ARBA" id="ARBA00022676"/>
    </source>
</evidence>
<dbReference type="Proteomes" id="UP001333818">
    <property type="component" value="Unassembled WGS sequence"/>
</dbReference>
<dbReference type="EMBL" id="JAZBJZ010000099">
    <property type="protein sequence ID" value="MEE3718890.1"/>
    <property type="molecule type" value="Genomic_DNA"/>
</dbReference>
<evidence type="ECO:0000256" key="2">
    <source>
        <dbReference type="ARBA" id="ARBA00022679"/>
    </source>
</evidence>
<proteinExistence type="predicted"/>
<dbReference type="RefSeq" id="WP_330485326.1">
    <property type="nucleotide sequence ID" value="NZ_JAZBJZ010000099.1"/>
</dbReference>
<sequence>MTIKLLRHPHLETEILERNLSSTIDRQRRYALISVHGDPSVQLGKDGAGGQNLYVKSLGLSLAKRGCQVDMFTRRESSDRPDIIEHANGCRTIRLTAGPTKFIHRDELFPYLPEFLEAWLKFQQQTGTTYDLIHSNYWLSGWVALQLRSRLGIPQVHTYHSVGAVKYKAMDIVPKIALSRLGIEWACLEQSDCVVATSLKEKQDLRQLVSQQGQIQVIPCSIDIQHFSQVDKVHARQQLGIPDNQKMILYVGRFDERKGIEVLVRACAQLPSILKDRCQIYLVGGSHKNAVDTVEQQRIRSLVTELDLNNITTFTGSIDQTHLPTYYAAADICVVPSYYEPFGLVAIEAMAARTPLIASKVGGLQETVLDGETGLLVPPRDPEALSNAITRLLSEPQTARSMGISGYERVCSQFGQRAVAEKMHLLYDSLIYKNKFSQSNHYI</sequence>
<evidence type="ECO:0000313" key="5">
    <source>
        <dbReference type="EMBL" id="MEE3718890.1"/>
    </source>
</evidence>
<evidence type="ECO:0000259" key="3">
    <source>
        <dbReference type="Pfam" id="PF00534"/>
    </source>
</evidence>
<name>A0AAW9Q6L6_9CYAN</name>
<dbReference type="GO" id="GO:0016757">
    <property type="term" value="F:glycosyltransferase activity"/>
    <property type="evidence" value="ECO:0007669"/>
    <property type="project" value="UniProtKB-KW"/>
</dbReference>
<accession>A0AAW9Q6L6</accession>
<gene>
    <name evidence="5" type="ORF">V2H45_19280</name>
</gene>
<protein>
    <submittedName>
        <fullName evidence="5">Glycosyltransferase</fullName>
        <ecNumber evidence="5">2.4.-.-</ecNumber>
    </submittedName>
</protein>
<feature type="domain" description="Glycosyl transferase family 1" evidence="3">
    <location>
        <begin position="235"/>
        <end position="408"/>
    </location>
</feature>
<dbReference type="InterPro" id="IPR001296">
    <property type="entry name" value="Glyco_trans_1"/>
</dbReference>
<keyword evidence="6" id="KW-1185">Reference proteome</keyword>